<dbReference type="EMBL" id="CAJVPK010000076">
    <property type="protein sequence ID" value="CAG8443808.1"/>
    <property type="molecule type" value="Genomic_DNA"/>
</dbReference>
<protein>
    <submittedName>
        <fullName evidence="1">9197_t:CDS:1</fullName>
    </submittedName>
</protein>
<dbReference type="AlphaFoldDB" id="A0A9N8YML1"/>
<reference evidence="1" key="1">
    <citation type="submission" date="2021-06" db="EMBL/GenBank/DDBJ databases">
        <authorList>
            <person name="Kallberg Y."/>
            <person name="Tangrot J."/>
            <person name="Rosling A."/>
        </authorList>
    </citation>
    <scope>NUCLEOTIDE SEQUENCE</scope>
    <source>
        <strain evidence="1">AZ414A</strain>
    </source>
</reference>
<accession>A0A9N8YML1</accession>
<proteinExistence type="predicted"/>
<dbReference type="Proteomes" id="UP000789706">
    <property type="component" value="Unassembled WGS sequence"/>
</dbReference>
<comment type="caution">
    <text evidence="1">The sequence shown here is derived from an EMBL/GenBank/DDBJ whole genome shotgun (WGS) entry which is preliminary data.</text>
</comment>
<sequence length="96" mass="11505">MIKLLHQEVQNKNYCTNFNDNTEFLTDQQDLQEFDVCLMKTLKERKKDELDVKLNDDNRDNRGVIKNKSGIKEMNNDEINNINEVEEVEEVEKKHY</sequence>
<keyword evidence="2" id="KW-1185">Reference proteome</keyword>
<evidence type="ECO:0000313" key="2">
    <source>
        <dbReference type="Proteomes" id="UP000789706"/>
    </source>
</evidence>
<organism evidence="1 2">
    <name type="scientific">Diversispora eburnea</name>
    <dbReference type="NCBI Taxonomy" id="1213867"/>
    <lineage>
        <taxon>Eukaryota</taxon>
        <taxon>Fungi</taxon>
        <taxon>Fungi incertae sedis</taxon>
        <taxon>Mucoromycota</taxon>
        <taxon>Glomeromycotina</taxon>
        <taxon>Glomeromycetes</taxon>
        <taxon>Diversisporales</taxon>
        <taxon>Diversisporaceae</taxon>
        <taxon>Diversispora</taxon>
    </lineage>
</organism>
<name>A0A9N8YML1_9GLOM</name>
<gene>
    <name evidence="1" type="ORF">DEBURN_LOCUS1647</name>
</gene>
<evidence type="ECO:0000313" key="1">
    <source>
        <dbReference type="EMBL" id="CAG8443808.1"/>
    </source>
</evidence>